<dbReference type="GO" id="GO:0008236">
    <property type="term" value="F:serine-type peptidase activity"/>
    <property type="evidence" value="ECO:0007669"/>
    <property type="project" value="InterPro"/>
</dbReference>
<reference evidence="3 4" key="1">
    <citation type="submission" date="2020-08" db="EMBL/GenBank/DDBJ databases">
        <title>Sequencing the genomes of 1000 actinobacteria strains.</title>
        <authorList>
            <person name="Klenk H.-P."/>
        </authorList>
    </citation>
    <scope>NUCLEOTIDE SEQUENCE [LARGE SCALE GENOMIC DNA]</scope>
    <source>
        <strain evidence="3 4">DSM 23889</strain>
    </source>
</reference>
<name>A0A840X6P0_9MICO</name>
<evidence type="ECO:0000313" key="4">
    <source>
        <dbReference type="Proteomes" id="UP000552883"/>
    </source>
</evidence>
<gene>
    <name evidence="3" type="ORF">BJ959_001397</name>
</gene>
<proteinExistence type="predicted"/>
<dbReference type="Proteomes" id="UP000552883">
    <property type="component" value="Unassembled WGS sequence"/>
</dbReference>
<dbReference type="InterPro" id="IPR001375">
    <property type="entry name" value="Peptidase_S9_cat"/>
</dbReference>
<dbReference type="RefSeq" id="WP_153981383.1">
    <property type="nucleotide sequence ID" value="NZ_BAAANZ010000005.1"/>
</dbReference>
<protein>
    <submittedName>
        <fullName evidence="3">Dienelactone hydrolase</fullName>
    </submittedName>
</protein>
<keyword evidence="4" id="KW-1185">Reference proteome</keyword>
<dbReference type="PANTHER" id="PTHR48081">
    <property type="entry name" value="AB HYDROLASE SUPERFAMILY PROTEIN C4A8.06C"/>
    <property type="match status" value="1"/>
</dbReference>
<dbReference type="GO" id="GO:0006508">
    <property type="term" value="P:proteolysis"/>
    <property type="evidence" value="ECO:0007669"/>
    <property type="project" value="InterPro"/>
</dbReference>
<comment type="caution">
    <text evidence="3">The sequence shown here is derived from an EMBL/GenBank/DDBJ whole genome shotgun (WGS) entry which is preliminary data.</text>
</comment>
<dbReference type="EMBL" id="JACHBS010000001">
    <property type="protein sequence ID" value="MBB5617901.1"/>
    <property type="molecule type" value="Genomic_DNA"/>
</dbReference>
<feature type="domain" description="Peptidase S9 prolyl oligopeptidase catalytic" evidence="2">
    <location>
        <begin position="69"/>
        <end position="185"/>
    </location>
</feature>
<sequence>MPGERPHVIVLPGGGYSYRAAHEGEPVAEWLRGLGLDASVLAYPVRTRHPGPITAFRMRAAELRAQGVTRLGVLGFSAGGHLAGHAAALGLVDAAVLCYPVVSMMTPTHGGSRRQLLGPWAPPWARAATSVERLVTPAMPPTFVWHTAEDASVPLEHPYRLARELARYGIPHALHVYPNGRHGLGLVRECEQVSAEDVAEAGAAVEWTRSCEAWLRELGWIA</sequence>
<dbReference type="OrthoDB" id="9794725at2"/>
<dbReference type="PANTHER" id="PTHR48081:SF6">
    <property type="entry name" value="PEPTIDASE S9 PROLYL OLIGOPEPTIDASE CATALYTIC DOMAIN-CONTAINING PROTEIN"/>
    <property type="match status" value="1"/>
</dbReference>
<evidence type="ECO:0000256" key="1">
    <source>
        <dbReference type="ARBA" id="ARBA00022801"/>
    </source>
</evidence>
<dbReference type="Gene3D" id="3.40.50.1820">
    <property type="entry name" value="alpha/beta hydrolase"/>
    <property type="match status" value="1"/>
</dbReference>
<evidence type="ECO:0000259" key="2">
    <source>
        <dbReference type="Pfam" id="PF00326"/>
    </source>
</evidence>
<dbReference type="InterPro" id="IPR050300">
    <property type="entry name" value="GDXG_lipolytic_enzyme"/>
</dbReference>
<dbReference type="InterPro" id="IPR029058">
    <property type="entry name" value="AB_hydrolase_fold"/>
</dbReference>
<keyword evidence="1 3" id="KW-0378">Hydrolase</keyword>
<accession>A0A840X6P0</accession>
<dbReference type="AlphaFoldDB" id="A0A840X6P0"/>
<dbReference type="SUPFAM" id="SSF53474">
    <property type="entry name" value="alpha/beta-Hydrolases"/>
    <property type="match status" value="1"/>
</dbReference>
<evidence type="ECO:0000313" key="3">
    <source>
        <dbReference type="EMBL" id="MBB5617901.1"/>
    </source>
</evidence>
<organism evidence="3 4">
    <name type="scientific">Microcella frigidaquae</name>
    <dbReference type="NCBI Taxonomy" id="424758"/>
    <lineage>
        <taxon>Bacteria</taxon>
        <taxon>Bacillati</taxon>
        <taxon>Actinomycetota</taxon>
        <taxon>Actinomycetes</taxon>
        <taxon>Micrococcales</taxon>
        <taxon>Microbacteriaceae</taxon>
        <taxon>Microcella</taxon>
    </lineage>
</organism>
<dbReference type="Pfam" id="PF00326">
    <property type="entry name" value="Peptidase_S9"/>
    <property type="match status" value="1"/>
</dbReference>